<organism evidence="3">
    <name type="scientific">Caenorhabditis brenneri</name>
    <name type="common">Nematode worm</name>
    <dbReference type="NCBI Taxonomy" id="135651"/>
    <lineage>
        <taxon>Eukaryota</taxon>
        <taxon>Metazoa</taxon>
        <taxon>Ecdysozoa</taxon>
        <taxon>Nematoda</taxon>
        <taxon>Chromadorea</taxon>
        <taxon>Rhabditida</taxon>
        <taxon>Rhabditina</taxon>
        <taxon>Rhabditomorpha</taxon>
        <taxon>Rhabditoidea</taxon>
        <taxon>Rhabditidae</taxon>
        <taxon>Peloderinae</taxon>
        <taxon>Caenorhabditis</taxon>
    </lineage>
</organism>
<feature type="region of interest" description="Disordered" evidence="1">
    <location>
        <begin position="32"/>
        <end position="56"/>
    </location>
</feature>
<dbReference type="HOGENOM" id="CLU_3016153_0_0_1"/>
<name>G0PG70_CAEBE</name>
<protein>
    <submittedName>
        <fullName evidence="2">Uncharacterized protein</fullName>
    </submittedName>
</protein>
<evidence type="ECO:0000313" key="3">
    <source>
        <dbReference type="Proteomes" id="UP000008068"/>
    </source>
</evidence>
<reference evidence="3" key="1">
    <citation type="submission" date="2011-07" db="EMBL/GenBank/DDBJ databases">
        <authorList>
            <consortium name="Caenorhabditis brenneri Sequencing and Analysis Consortium"/>
            <person name="Wilson R.K."/>
        </authorList>
    </citation>
    <scope>NUCLEOTIDE SEQUENCE [LARGE SCALE GENOMIC DNA]</scope>
    <source>
        <strain evidence="3">PB2801</strain>
    </source>
</reference>
<dbReference type="EMBL" id="GL380403">
    <property type="protein sequence ID" value="EGT54794.1"/>
    <property type="molecule type" value="Genomic_DNA"/>
</dbReference>
<evidence type="ECO:0000256" key="1">
    <source>
        <dbReference type="SAM" id="MobiDB-lite"/>
    </source>
</evidence>
<feature type="compositionally biased region" description="Basic and acidic residues" evidence="1">
    <location>
        <begin position="47"/>
        <end position="56"/>
    </location>
</feature>
<proteinExistence type="predicted"/>
<gene>
    <name evidence="2" type="ORF">CAEBREN_02098</name>
</gene>
<dbReference type="AlphaFoldDB" id="G0PG70"/>
<accession>G0PG70</accession>
<dbReference type="InParanoid" id="G0PG70"/>
<sequence>MSTPLPILDADELHDFFMNLGDQLGKPIPRLAGCPKRPVKPLNGKQMIDKDATPPR</sequence>
<keyword evidence="3" id="KW-1185">Reference proteome</keyword>
<dbReference type="Proteomes" id="UP000008068">
    <property type="component" value="Unassembled WGS sequence"/>
</dbReference>
<evidence type="ECO:0000313" key="2">
    <source>
        <dbReference type="EMBL" id="EGT54794.1"/>
    </source>
</evidence>